<feature type="domain" description="ArsA/GET3 Anion-transporting ATPase-like" evidence="3">
    <location>
        <begin position="10"/>
        <end position="345"/>
    </location>
</feature>
<dbReference type="NCBIfam" id="TIGR00345">
    <property type="entry name" value="GET3_arsA_TRC40"/>
    <property type="match status" value="1"/>
</dbReference>
<keyword evidence="5" id="KW-1185">Reference proteome</keyword>
<gene>
    <name evidence="4" type="ORF">DNL40_14855</name>
</gene>
<protein>
    <submittedName>
        <fullName evidence="4">ArsA family ATPase</fullName>
    </submittedName>
</protein>
<dbReference type="RefSeq" id="WP_111252048.1">
    <property type="nucleotide sequence ID" value="NZ_QKWH01000016.1"/>
</dbReference>
<dbReference type="GO" id="GO:0005524">
    <property type="term" value="F:ATP binding"/>
    <property type="evidence" value="ECO:0007669"/>
    <property type="project" value="InterPro"/>
</dbReference>
<evidence type="ECO:0000313" key="5">
    <source>
        <dbReference type="Proteomes" id="UP000248783"/>
    </source>
</evidence>
<feature type="region of interest" description="Disordered" evidence="2">
    <location>
        <begin position="204"/>
        <end position="224"/>
    </location>
</feature>
<accession>A0A2W5YCB9</accession>
<dbReference type="EMBL" id="QKWH01000016">
    <property type="protein sequence ID" value="PZR51751.1"/>
    <property type="molecule type" value="Genomic_DNA"/>
</dbReference>
<dbReference type="InterPro" id="IPR027417">
    <property type="entry name" value="P-loop_NTPase"/>
</dbReference>
<dbReference type="Pfam" id="PF02374">
    <property type="entry name" value="ArsA_ATPase"/>
    <property type="match status" value="1"/>
</dbReference>
<dbReference type="InterPro" id="IPR016300">
    <property type="entry name" value="ATPase_ArsA/GET3"/>
</dbReference>
<comment type="similarity">
    <text evidence="1">Belongs to the arsA ATPase family.</text>
</comment>
<evidence type="ECO:0000313" key="4">
    <source>
        <dbReference type="EMBL" id="PZR51751.1"/>
    </source>
</evidence>
<evidence type="ECO:0000259" key="3">
    <source>
        <dbReference type="Pfam" id="PF02374"/>
    </source>
</evidence>
<dbReference type="PANTHER" id="PTHR10803:SF3">
    <property type="entry name" value="ATPASE GET3"/>
    <property type="match status" value="1"/>
</dbReference>
<dbReference type="CDD" id="cd02035">
    <property type="entry name" value="ArsA"/>
    <property type="match status" value="1"/>
</dbReference>
<evidence type="ECO:0000256" key="2">
    <source>
        <dbReference type="SAM" id="MobiDB-lite"/>
    </source>
</evidence>
<dbReference type="Proteomes" id="UP000248783">
    <property type="component" value="Unassembled WGS sequence"/>
</dbReference>
<sequence>MLLSLAARVRVLFVGGKGGVGKTSTASAVALAAAREGRRVLVASTDPAHNLGHLWDRPVGDDVVRLAGPFPVGQDGGAAGTGVGHLDGIEIDPERTAERHLDQVRGTLHRLMPEHLRGEVDRHLDLARHAPGAHEAALLERVAETVELGLAEYDLVVFDTAPSGHTARLMALPEAMSAWTDGLLRGRDRSARFGDAARRLGHTDDDGAGVLGTGSRARDRRERRDQEIRAVLERRRRRFAGLREVLTDHGRTAFVIVLAAERMPVLEALELHRQLEATGVGVRALVVNKRSPHDGGDLLAARHAQEERHLAVVRDALPRVPLLEVPLLPGDLAGEAALTRLGELLR</sequence>
<comment type="caution">
    <text evidence="4">The sequence shown here is derived from an EMBL/GenBank/DDBJ whole genome shotgun (WGS) entry which is preliminary data.</text>
</comment>
<dbReference type="Gene3D" id="3.40.50.300">
    <property type="entry name" value="P-loop containing nucleotide triphosphate hydrolases"/>
    <property type="match status" value="1"/>
</dbReference>
<dbReference type="AlphaFoldDB" id="A0A2W5YCB9"/>
<dbReference type="SUPFAM" id="SSF52540">
    <property type="entry name" value="P-loop containing nucleoside triphosphate hydrolases"/>
    <property type="match status" value="1"/>
</dbReference>
<dbReference type="PANTHER" id="PTHR10803">
    <property type="entry name" value="ARSENICAL PUMP-DRIVING ATPASE ARSENITE-TRANSLOCATING ATPASE"/>
    <property type="match status" value="1"/>
</dbReference>
<evidence type="ECO:0000256" key="1">
    <source>
        <dbReference type="ARBA" id="ARBA00011040"/>
    </source>
</evidence>
<dbReference type="GO" id="GO:0016887">
    <property type="term" value="F:ATP hydrolysis activity"/>
    <property type="evidence" value="ECO:0007669"/>
    <property type="project" value="InterPro"/>
</dbReference>
<name>A0A2W5YCB9_9MICO</name>
<dbReference type="InterPro" id="IPR025723">
    <property type="entry name" value="ArsA/GET3_ATPase-like"/>
</dbReference>
<reference evidence="4 5" key="1">
    <citation type="submission" date="2018-06" db="EMBL/GenBank/DDBJ databases">
        <title>Whole genome sequencing of a novel hydrocarbon degrading bacterial strain, PW21 isolated from oil contaminated produced water sample.</title>
        <authorList>
            <person name="Nagkirti P."/>
            <person name="Shaikh A."/>
            <person name="Gowdaman V."/>
            <person name="Engineer A.E."/>
            <person name="Dagar S."/>
            <person name="Dhakephalkar P.K."/>
        </authorList>
    </citation>
    <scope>NUCLEOTIDE SEQUENCE [LARGE SCALE GENOMIC DNA]</scope>
    <source>
        <strain evidence="4 5">PW21</strain>
    </source>
</reference>
<proteinExistence type="inferred from homology"/>
<organism evidence="4 5">
    <name type="scientific">Xylanimonas oleitrophica</name>
    <dbReference type="NCBI Taxonomy" id="2607479"/>
    <lineage>
        <taxon>Bacteria</taxon>
        <taxon>Bacillati</taxon>
        <taxon>Actinomycetota</taxon>
        <taxon>Actinomycetes</taxon>
        <taxon>Micrococcales</taxon>
        <taxon>Promicromonosporaceae</taxon>
        <taxon>Xylanimonas</taxon>
    </lineage>
</organism>